<feature type="region of interest" description="Disordered" evidence="1">
    <location>
        <begin position="140"/>
        <end position="163"/>
    </location>
</feature>
<dbReference type="PANTHER" id="PTHR47188">
    <property type="entry name" value="PROTEIN TAR1"/>
    <property type="match status" value="1"/>
</dbReference>
<proteinExistence type="predicted"/>
<evidence type="ECO:0000313" key="2">
    <source>
        <dbReference type="EMBL" id="KAG9438679.1"/>
    </source>
</evidence>
<gene>
    <name evidence="2" type="ORF">H6P81_021368</name>
</gene>
<dbReference type="GO" id="GO:0043457">
    <property type="term" value="P:regulation of cellular respiration"/>
    <property type="evidence" value="ECO:0007669"/>
    <property type="project" value="InterPro"/>
</dbReference>
<protein>
    <submittedName>
        <fullName evidence="2">Uncharacterized protein</fullName>
    </submittedName>
</protein>
<accession>A0AAV7DQ37</accession>
<feature type="region of interest" description="Disordered" evidence="1">
    <location>
        <begin position="561"/>
        <end position="598"/>
    </location>
</feature>
<feature type="compositionally biased region" description="Low complexity" evidence="1">
    <location>
        <begin position="527"/>
        <end position="537"/>
    </location>
</feature>
<feature type="region of interest" description="Disordered" evidence="1">
    <location>
        <begin position="53"/>
        <end position="99"/>
    </location>
</feature>
<comment type="caution">
    <text evidence="2">The sequence shown here is derived from an EMBL/GenBank/DDBJ whole genome shotgun (WGS) entry which is preliminary data.</text>
</comment>
<organism evidence="2 3">
    <name type="scientific">Aristolochia fimbriata</name>
    <name type="common">White veined hardy Dutchman's pipe vine</name>
    <dbReference type="NCBI Taxonomy" id="158543"/>
    <lineage>
        <taxon>Eukaryota</taxon>
        <taxon>Viridiplantae</taxon>
        <taxon>Streptophyta</taxon>
        <taxon>Embryophyta</taxon>
        <taxon>Tracheophyta</taxon>
        <taxon>Spermatophyta</taxon>
        <taxon>Magnoliopsida</taxon>
        <taxon>Magnoliidae</taxon>
        <taxon>Piperales</taxon>
        <taxon>Aristolochiaceae</taxon>
        <taxon>Aristolochia</taxon>
    </lineage>
</organism>
<feature type="compositionally biased region" description="Polar residues" evidence="1">
    <location>
        <begin position="561"/>
        <end position="572"/>
    </location>
</feature>
<feature type="region of interest" description="Disordered" evidence="1">
    <location>
        <begin position="401"/>
        <end position="431"/>
    </location>
</feature>
<feature type="compositionally biased region" description="Basic and acidic residues" evidence="1">
    <location>
        <begin position="61"/>
        <end position="78"/>
    </location>
</feature>
<reference evidence="2 3" key="1">
    <citation type="submission" date="2021-07" db="EMBL/GenBank/DDBJ databases">
        <title>The Aristolochia fimbriata genome: insights into angiosperm evolution, floral development and chemical biosynthesis.</title>
        <authorList>
            <person name="Jiao Y."/>
        </authorList>
    </citation>
    <scope>NUCLEOTIDE SEQUENCE [LARGE SCALE GENOMIC DNA]</scope>
    <source>
        <strain evidence="2">IBCAS-2021</strain>
        <tissue evidence="2">Leaf</tissue>
    </source>
</reference>
<evidence type="ECO:0000256" key="1">
    <source>
        <dbReference type="SAM" id="MobiDB-lite"/>
    </source>
</evidence>
<feature type="compositionally biased region" description="Basic and acidic residues" evidence="1">
    <location>
        <begin position="7"/>
        <end position="22"/>
    </location>
</feature>
<dbReference type="AlphaFoldDB" id="A0AAV7DQ37"/>
<feature type="region of interest" description="Disordered" evidence="1">
    <location>
        <begin position="523"/>
        <end position="544"/>
    </location>
</feature>
<keyword evidence="3" id="KW-1185">Reference proteome</keyword>
<dbReference type="PANTHER" id="PTHR47188:SF1">
    <property type="entry name" value="PROTEIN TAR1"/>
    <property type="match status" value="1"/>
</dbReference>
<name>A0AAV7DQ37_ARIFI</name>
<dbReference type="InterPro" id="IPR044792">
    <property type="entry name" value="TAR1"/>
</dbReference>
<evidence type="ECO:0000313" key="3">
    <source>
        <dbReference type="Proteomes" id="UP000825729"/>
    </source>
</evidence>
<dbReference type="EMBL" id="JAINDJ010000021">
    <property type="protein sequence ID" value="KAG9438679.1"/>
    <property type="molecule type" value="Genomic_DNA"/>
</dbReference>
<dbReference type="Proteomes" id="UP000825729">
    <property type="component" value="Unassembled WGS sequence"/>
</dbReference>
<feature type="region of interest" description="Disordered" evidence="1">
    <location>
        <begin position="1"/>
        <end position="22"/>
    </location>
</feature>
<sequence length="676" mass="73494">MAALVIGREEPTSKDQKKQRRYERLGCHKPVIPVSVPLVVPVLSRLFGAGEGPKGAFPIRPRPDARRPALARRERFEQSTDSPAGWDWDPVPSPQSQSFSRDYGSILPTSLAYIVPSTRGCSPWRPDAVYDTTRRGRLFGPPDFSRGRPGLPGPAAASRCSSSRWTLPPAEPFQGGQADRLTHVQVPFTWNLSPLRPSKFSFEYLLLPPRSAPAARSARARARGFSGGRPAPSYSSRPGCCPAAGLAQLGTVTRLFGSSRIASSAYQNGPLGAHRFQLRRPGSSYPEGNFGGNQLLDGSISLRPYTQVRRAICRVGIAAGLHQKFPLASPRSGIVHHLSGPDRLLGPCFKAGRMEPAGRRQKRAGAPRNASVRGRSATLLGHRRRIAGGIIRRAWVAPVTSVGRRPSRRPDPLSPSRSRRGASPGPIRFPPDNFKHSLTLFSKSFSSFPRALGRNLPPYLGCIPKQPDFADSALAVRRGRAQRGCHPLWRPIPWDLRPRVFPPDLGCQSEQGLGPRRQLPAGVLFFRPGPRTTTRARGGQGRAEPPLVVCRSALGAKCFQPTSPGGARTTNLLAPATRPRPPAGGSSRRGVGEAASSGVAPRQYRISLVLHRSREPRYPLPRVVLGYRVEVGPPRASSFAWHRSRPVVVRVFASRTVAGAGAEARRRPVAKRLGED</sequence>